<dbReference type="InterPro" id="IPR011990">
    <property type="entry name" value="TPR-like_helical_dom_sf"/>
</dbReference>
<dbReference type="RefSeq" id="WP_210088373.1">
    <property type="nucleotide sequence ID" value="NZ_JAGGKG010000004.1"/>
</dbReference>
<dbReference type="Gene3D" id="1.25.40.10">
    <property type="entry name" value="Tetratricopeptide repeat domain"/>
    <property type="match status" value="1"/>
</dbReference>
<evidence type="ECO:0000313" key="1">
    <source>
        <dbReference type="EMBL" id="MBP1904709.1"/>
    </source>
</evidence>
<reference evidence="1 2" key="1">
    <citation type="submission" date="2021-03" db="EMBL/GenBank/DDBJ databases">
        <title>Genomic Encyclopedia of Type Strains, Phase IV (KMG-IV): sequencing the most valuable type-strain genomes for metagenomic binning, comparative biology and taxonomic classification.</title>
        <authorList>
            <person name="Goeker M."/>
        </authorList>
    </citation>
    <scope>NUCLEOTIDE SEQUENCE [LARGE SCALE GENOMIC DNA]</scope>
    <source>
        <strain evidence="1 2">DSM 14349</strain>
    </source>
</reference>
<evidence type="ECO:0000313" key="2">
    <source>
        <dbReference type="Proteomes" id="UP001519272"/>
    </source>
</evidence>
<sequence>MLKERIEFLCKKKNITRKQLVEGLVTGTHFANILADRYPLQSDLGAAVAHRLGVKPSYITNASKQDQEVIKQAEYVFMEFSKPFKEQTEHNIILFDDHHDALVVELTVALMKAVYYQQVRDQVAYQYIHEHYLDFYLHKYIYKNENRLPSPLNKALLFYKIYKHREQNEYGELLRCASKLVPQLVVGSDVWYMIRSLQLEGSVHTTQHEQAYHIFEQLLQHNDEYNREDRLSSLYIAHSGNCFATGMYGDALMALTKAEHHLHNAKEREELQSIIFNNRIVMLTMLGQNEQALAEIDDYEAWLASRSAVIQQAMKSTLLIYRGELAYIEKNWGELGAVLHRLNGETFNLEQAMAKIFYCSQFALSQGDSDSFLKYSLECLPYFEQSGQRLRLEQLYELLAIVSEENRKYKDAAFYYRKLLGLVRTSEAR</sequence>
<evidence type="ECO:0008006" key="3">
    <source>
        <dbReference type="Google" id="ProtNLM"/>
    </source>
</evidence>
<name>A0ABS4FQP2_9BACL</name>
<proteinExistence type="predicted"/>
<organism evidence="1 2">
    <name type="scientific">Paenibacillus turicensis</name>
    <dbReference type="NCBI Taxonomy" id="160487"/>
    <lineage>
        <taxon>Bacteria</taxon>
        <taxon>Bacillati</taxon>
        <taxon>Bacillota</taxon>
        <taxon>Bacilli</taxon>
        <taxon>Bacillales</taxon>
        <taxon>Paenibacillaceae</taxon>
        <taxon>Paenibacillus</taxon>
    </lineage>
</organism>
<comment type="caution">
    <text evidence="1">The sequence shown here is derived from an EMBL/GenBank/DDBJ whole genome shotgun (WGS) entry which is preliminary data.</text>
</comment>
<accession>A0ABS4FQP2</accession>
<dbReference type="Proteomes" id="UP001519272">
    <property type="component" value="Unassembled WGS sequence"/>
</dbReference>
<dbReference type="EMBL" id="JAGGKG010000004">
    <property type="protein sequence ID" value="MBP1904709.1"/>
    <property type="molecule type" value="Genomic_DNA"/>
</dbReference>
<protein>
    <recommendedName>
        <fullName evidence="3">HTH cro/C1-type domain-containing protein</fullName>
    </recommendedName>
</protein>
<keyword evidence="2" id="KW-1185">Reference proteome</keyword>
<gene>
    <name evidence="1" type="ORF">J2Z32_001332</name>
</gene>